<accession>A0A0A9FL73</accession>
<dbReference type="EMBL" id="GBRH01184151">
    <property type="protein sequence ID" value="JAE13745.1"/>
    <property type="molecule type" value="Transcribed_RNA"/>
</dbReference>
<organism evidence="2">
    <name type="scientific">Arundo donax</name>
    <name type="common">Giant reed</name>
    <name type="synonym">Donax arundinaceus</name>
    <dbReference type="NCBI Taxonomy" id="35708"/>
    <lineage>
        <taxon>Eukaryota</taxon>
        <taxon>Viridiplantae</taxon>
        <taxon>Streptophyta</taxon>
        <taxon>Embryophyta</taxon>
        <taxon>Tracheophyta</taxon>
        <taxon>Spermatophyta</taxon>
        <taxon>Magnoliopsida</taxon>
        <taxon>Liliopsida</taxon>
        <taxon>Poales</taxon>
        <taxon>Poaceae</taxon>
        <taxon>PACMAD clade</taxon>
        <taxon>Arundinoideae</taxon>
        <taxon>Arundineae</taxon>
        <taxon>Arundo</taxon>
    </lineage>
</organism>
<evidence type="ECO:0000256" key="1">
    <source>
        <dbReference type="SAM" id="MobiDB-lite"/>
    </source>
</evidence>
<keyword evidence="2" id="KW-0012">Acyltransferase</keyword>
<protein>
    <submittedName>
        <fullName evidence="2">1-acyl-sn-glycerol-3-phosphate acyltransferase PLS1</fullName>
    </submittedName>
</protein>
<name>A0A0A9FL73_ARUDO</name>
<evidence type="ECO:0000313" key="2">
    <source>
        <dbReference type="EMBL" id="JAE13745.1"/>
    </source>
</evidence>
<sequence length="60" mass="6923">MCLSCSLRRSGRAQPRQLGTGSRRTDSGSYIFWGLPIHLRLNSQTPNLIHLRLNSHRHRI</sequence>
<proteinExistence type="predicted"/>
<dbReference type="AlphaFoldDB" id="A0A0A9FL73"/>
<feature type="region of interest" description="Disordered" evidence="1">
    <location>
        <begin position="1"/>
        <end position="26"/>
    </location>
</feature>
<dbReference type="GO" id="GO:0016746">
    <property type="term" value="F:acyltransferase activity"/>
    <property type="evidence" value="ECO:0007669"/>
    <property type="project" value="UniProtKB-KW"/>
</dbReference>
<reference evidence="2" key="2">
    <citation type="journal article" date="2015" name="Data Brief">
        <title>Shoot transcriptome of the giant reed, Arundo donax.</title>
        <authorList>
            <person name="Barrero R.A."/>
            <person name="Guerrero F.D."/>
            <person name="Moolhuijzen P."/>
            <person name="Goolsby J.A."/>
            <person name="Tidwell J."/>
            <person name="Bellgard S.E."/>
            <person name="Bellgard M.I."/>
        </authorList>
    </citation>
    <scope>NUCLEOTIDE SEQUENCE</scope>
    <source>
        <tissue evidence="2">Shoot tissue taken approximately 20 cm above the soil surface</tissue>
    </source>
</reference>
<reference evidence="2" key="1">
    <citation type="submission" date="2014-09" db="EMBL/GenBank/DDBJ databases">
        <authorList>
            <person name="Magalhaes I.L.F."/>
            <person name="Oliveira U."/>
            <person name="Santos F.R."/>
            <person name="Vidigal T.H.D.A."/>
            <person name="Brescovit A.D."/>
            <person name="Santos A.J."/>
        </authorList>
    </citation>
    <scope>NUCLEOTIDE SEQUENCE</scope>
    <source>
        <tissue evidence="2">Shoot tissue taken approximately 20 cm above the soil surface</tissue>
    </source>
</reference>
<keyword evidence="2" id="KW-0808">Transferase</keyword>